<dbReference type="FunFam" id="3.40.50.720:FF:000006">
    <property type="entry name" value="Bifunctional protein FolD"/>
    <property type="match status" value="1"/>
</dbReference>
<dbReference type="Pfam" id="PF00763">
    <property type="entry name" value="THF_DHG_CYH"/>
    <property type="match status" value="1"/>
</dbReference>
<dbReference type="InterPro" id="IPR020867">
    <property type="entry name" value="THF_DH/CycHdrlase_CS"/>
</dbReference>
<dbReference type="InterPro" id="IPR020631">
    <property type="entry name" value="THF_DH/CycHdrlase_NAD-bd_dom"/>
</dbReference>
<dbReference type="PANTHER" id="PTHR48099">
    <property type="entry name" value="C-1-TETRAHYDROFOLATE SYNTHASE, CYTOPLASMIC-RELATED"/>
    <property type="match status" value="1"/>
</dbReference>
<evidence type="ECO:0000256" key="12">
    <source>
        <dbReference type="HAMAP-Rule" id="MF_01576"/>
    </source>
</evidence>
<evidence type="ECO:0000256" key="9">
    <source>
        <dbReference type="ARBA" id="ARBA00023102"/>
    </source>
</evidence>
<dbReference type="FunFam" id="3.40.50.10860:FF:000005">
    <property type="entry name" value="C-1-tetrahydrofolate synthase, cytoplasmic, putative"/>
    <property type="match status" value="1"/>
</dbReference>
<keyword evidence="5 12" id="KW-0658">Purine biosynthesis</keyword>
<feature type="domain" description="Tetrahydrofolate dehydrogenase/cyclohydrolase catalytic" evidence="13">
    <location>
        <begin position="4"/>
        <end position="119"/>
    </location>
</feature>
<dbReference type="PROSITE" id="PS00767">
    <property type="entry name" value="THF_DHG_CYH_2"/>
    <property type="match status" value="1"/>
</dbReference>
<dbReference type="RefSeq" id="WP_029511893.1">
    <property type="nucleotide sequence ID" value="NZ_CP022513.1"/>
</dbReference>
<dbReference type="GO" id="GO:0005829">
    <property type="term" value="C:cytosol"/>
    <property type="evidence" value="ECO:0007669"/>
    <property type="project" value="TreeGrafter"/>
</dbReference>
<evidence type="ECO:0000259" key="14">
    <source>
        <dbReference type="Pfam" id="PF02882"/>
    </source>
</evidence>
<accession>A0A2R3P6U7</accession>
<feature type="binding site" evidence="12">
    <location>
        <begin position="164"/>
        <end position="166"/>
    </location>
    <ligand>
        <name>NADP(+)</name>
        <dbReference type="ChEBI" id="CHEBI:58349"/>
    </ligand>
</feature>
<dbReference type="UniPathway" id="UPA00193"/>
<dbReference type="Gene3D" id="3.40.50.720">
    <property type="entry name" value="NAD(P)-binding Rossmann-like Domain"/>
    <property type="match status" value="1"/>
</dbReference>
<comment type="catalytic activity">
    <reaction evidence="12">
        <text>(6R)-5,10-methylene-5,6,7,8-tetrahydrofolate + NADP(+) = (6R)-5,10-methenyltetrahydrofolate + NADPH</text>
        <dbReference type="Rhea" id="RHEA:22812"/>
        <dbReference type="ChEBI" id="CHEBI:15636"/>
        <dbReference type="ChEBI" id="CHEBI:57455"/>
        <dbReference type="ChEBI" id="CHEBI:57783"/>
        <dbReference type="ChEBI" id="CHEBI:58349"/>
        <dbReference type="EC" id="1.5.1.5"/>
    </reaction>
</comment>
<comment type="subunit">
    <text evidence="2 12">Homodimer.</text>
</comment>
<dbReference type="SUPFAM" id="SSF51735">
    <property type="entry name" value="NAD(P)-binding Rossmann-fold domains"/>
    <property type="match status" value="1"/>
</dbReference>
<comment type="pathway">
    <text evidence="1 12">One-carbon metabolism; tetrahydrofolate interconversion.</text>
</comment>
<dbReference type="EMBL" id="CP022513">
    <property type="protein sequence ID" value="AVN64222.1"/>
    <property type="molecule type" value="Genomic_DNA"/>
</dbReference>
<evidence type="ECO:0000256" key="11">
    <source>
        <dbReference type="ARBA" id="ARBA00023268"/>
    </source>
</evidence>
<evidence type="ECO:0000256" key="6">
    <source>
        <dbReference type="ARBA" id="ARBA00022801"/>
    </source>
</evidence>
<gene>
    <name evidence="12" type="primary">folD</name>
    <name evidence="15" type="ORF">CG003_00825</name>
</gene>
<evidence type="ECO:0000313" key="15">
    <source>
        <dbReference type="EMBL" id="AVN64222.1"/>
    </source>
</evidence>
<name>A0A2R3P6U7_MESFO</name>
<organism evidence="15 16">
    <name type="scientific">Mesoplasma florum</name>
    <name type="common">Acholeplasma florum</name>
    <dbReference type="NCBI Taxonomy" id="2151"/>
    <lineage>
        <taxon>Bacteria</taxon>
        <taxon>Bacillati</taxon>
        <taxon>Mycoplasmatota</taxon>
        <taxon>Mollicutes</taxon>
        <taxon>Entomoplasmatales</taxon>
        <taxon>Entomoplasmataceae</taxon>
        <taxon>Mesoplasma</taxon>
    </lineage>
</organism>
<dbReference type="GO" id="GO:0006164">
    <property type="term" value="P:purine nucleotide biosynthetic process"/>
    <property type="evidence" value="ECO:0007669"/>
    <property type="project" value="UniProtKB-KW"/>
</dbReference>
<dbReference type="Pfam" id="PF02882">
    <property type="entry name" value="THF_DHG_CYH_C"/>
    <property type="match status" value="1"/>
</dbReference>
<keyword evidence="8 12" id="KW-0560">Oxidoreductase</keyword>
<evidence type="ECO:0000256" key="2">
    <source>
        <dbReference type="ARBA" id="ARBA00011738"/>
    </source>
</evidence>
<evidence type="ECO:0000256" key="8">
    <source>
        <dbReference type="ARBA" id="ARBA00023002"/>
    </source>
</evidence>
<keyword evidence="11 12" id="KW-0511">Multifunctional enzyme</keyword>
<dbReference type="CDD" id="cd01080">
    <property type="entry name" value="NAD_bind_m-THF_DH_Cyclohyd"/>
    <property type="match status" value="1"/>
</dbReference>
<dbReference type="SUPFAM" id="SSF53223">
    <property type="entry name" value="Aminoacid dehydrogenase-like, N-terminal domain"/>
    <property type="match status" value="1"/>
</dbReference>
<evidence type="ECO:0000313" key="16">
    <source>
        <dbReference type="Proteomes" id="UP000239216"/>
    </source>
</evidence>
<evidence type="ECO:0000256" key="4">
    <source>
        <dbReference type="ARBA" id="ARBA00022605"/>
    </source>
</evidence>
<dbReference type="EC" id="1.5.1.5" evidence="12"/>
<keyword evidence="7 12" id="KW-0521">NADP</keyword>
<feature type="domain" description="Tetrahydrofolate dehydrogenase/cyclohydrolase NAD(P)-binding" evidence="14">
    <location>
        <begin position="138"/>
        <end position="281"/>
    </location>
</feature>
<comment type="function">
    <text evidence="12">Catalyzes the oxidation of 5,10-methylenetetrahydrofolate to 5,10-methenyltetrahydrofolate and then the hydrolysis of 5,10-methenyltetrahydrofolate to 10-formyltetrahydrofolate.</text>
</comment>
<dbReference type="GO" id="GO:0004477">
    <property type="term" value="F:methenyltetrahydrofolate cyclohydrolase activity"/>
    <property type="evidence" value="ECO:0007669"/>
    <property type="project" value="UniProtKB-UniRule"/>
</dbReference>
<protein>
    <recommendedName>
        <fullName evidence="12">Bifunctional protein FolD</fullName>
    </recommendedName>
    <domain>
        <recommendedName>
            <fullName evidence="12">Methylenetetrahydrofolate dehydrogenase</fullName>
            <ecNumber evidence="12">1.5.1.5</ecNumber>
        </recommendedName>
    </domain>
    <domain>
        <recommendedName>
            <fullName evidence="12">Methenyltetrahydrofolate cyclohydrolase</fullName>
            <ecNumber evidence="12">3.5.4.9</ecNumber>
        </recommendedName>
    </domain>
</protein>
<comment type="caution">
    <text evidence="12">Lacks conserved residue(s) required for the propagation of feature annotation.</text>
</comment>
<dbReference type="GO" id="GO:0035999">
    <property type="term" value="P:tetrahydrofolate interconversion"/>
    <property type="evidence" value="ECO:0007669"/>
    <property type="project" value="UniProtKB-UniRule"/>
</dbReference>
<dbReference type="HAMAP" id="MF_01576">
    <property type="entry name" value="THF_DHG_CYH"/>
    <property type="match status" value="1"/>
</dbReference>
<dbReference type="InterPro" id="IPR036291">
    <property type="entry name" value="NAD(P)-bd_dom_sf"/>
</dbReference>
<dbReference type="PANTHER" id="PTHR48099:SF5">
    <property type="entry name" value="C-1-TETRAHYDROFOLATE SYNTHASE, CYTOPLASMIC"/>
    <property type="match status" value="1"/>
</dbReference>
<dbReference type="GO" id="GO:0004488">
    <property type="term" value="F:methylenetetrahydrofolate dehydrogenase (NADP+) activity"/>
    <property type="evidence" value="ECO:0007669"/>
    <property type="project" value="UniProtKB-UniRule"/>
</dbReference>
<keyword evidence="3 12" id="KW-0554">One-carbon metabolism</keyword>
<dbReference type="Proteomes" id="UP000239216">
    <property type="component" value="Chromosome"/>
</dbReference>
<dbReference type="InterPro" id="IPR000672">
    <property type="entry name" value="THF_DH/CycHdrlase"/>
</dbReference>
<evidence type="ECO:0000256" key="1">
    <source>
        <dbReference type="ARBA" id="ARBA00004777"/>
    </source>
</evidence>
<evidence type="ECO:0000256" key="10">
    <source>
        <dbReference type="ARBA" id="ARBA00023167"/>
    </source>
</evidence>
<evidence type="ECO:0000256" key="7">
    <source>
        <dbReference type="ARBA" id="ARBA00022857"/>
    </source>
</evidence>
<evidence type="ECO:0000256" key="3">
    <source>
        <dbReference type="ARBA" id="ARBA00022563"/>
    </source>
</evidence>
<sequence length="286" mass="32134">MIILDGKKVASKRKKELTAKISKYHNKGLRKPKLVVIMVGNDHASEVYVSHKIKVANEVGIYSELLRFDKDIKKEELYNKINELNNDQNIDGILLQLPLPIDFIEEDYLQAITPSKDVDGFHYINQGKMLQGYDTVYPCTPLGIINLLEEYNINVKNKDITLIGTSNIVGKPLGMMLLNNQATITMCNKNTKNIKDHTINADIIISATGKQFIITKDMIKKDAVIIDVGIIRDPVTNKLVGDVDFESVKLKSSYITPVPGGVGPMTVITLMENTFMLYEKHINKSK</sequence>
<evidence type="ECO:0000259" key="13">
    <source>
        <dbReference type="Pfam" id="PF00763"/>
    </source>
</evidence>
<reference evidence="15 16" key="1">
    <citation type="submission" date="2017-07" db="EMBL/GenBank/DDBJ databases">
        <title>Comparative genomic analysis of Mesoplasma florum.</title>
        <authorList>
            <person name="Baby V."/>
            <person name="Lachance J.-C."/>
            <person name="Gagnon J."/>
            <person name="Lucier J.-F."/>
            <person name="Matteau D."/>
            <person name="Knight T.F."/>
            <person name="Rodrigue S."/>
        </authorList>
    </citation>
    <scope>NUCLEOTIDE SEQUENCE [LARGE SCALE GENOMIC DNA]</scope>
    <source>
        <strain evidence="15 16">CnuA-2</strain>
    </source>
</reference>
<dbReference type="PRINTS" id="PR00085">
    <property type="entry name" value="THFDHDRGNASE"/>
</dbReference>
<keyword evidence="6 12" id="KW-0378">Hydrolase</keyword>
<dbReference type="AlphaFoldDB" id="A0A2R3P6U7"/>
<proteinExistence type="inferred from homology"/>
<dbReference type="Gene3D" id="3.40.50.10860">
    <property type="entry name" value="Leucine Dehydrogenase, chain A, domain 1"/>
    <property type="match status" value="1"/>
</dbReference>
<dbReference type="GO" id="GO:0009086">
    <property type="term" value="P:methionine biosynthetic process"/>
    <property type="evidence" value="ECO:0007669"/>
    <property type="project" value="UniProtKB-KW"/>
</dbReference>
<keyword evidence="4 12" id="KW-0028">Amino-acid biosynthesis</keyword>
<keyword evidence="9 12" id="KW-0368">Histidine biosynthesis</keyword>
<comment type="similarity">
    <text evidence="12">Belongs to the tetrahydrofolate dehydrogenase/cyclohydrolase family.</text>
</comment>
<dbReference type="GO" id="GO:0000105">
    <property type="term" value="P:L-histidine biosynthetic process"/>
    <property type="evidence" value="ECO:0007669"/>
    <property type="project" value="UniProtKB-KW"/>
</dbReference>
<dbReference type="InterPro" id="IPR020630">
    <property type="entry name" value="THF_DH/CycHdrlase_cat_dom"/>
</dbReference>
<feature type="binding site" evidence="12">
    <location>
        <position position="230"/>
    </location>
    <ligand>
        <name>NADP(+)</name>
        <dbReference type="ChEBI" id="CHEBI:58349"/>
    </ligand>
</feature>
<evidence type="ECO:0000256" key="5">
    <source>
        <dbReference type="ARBA" id="ARBA00022755"/>
    </source>
</evidence>
<dbReference type="InterPro" id="IPR046346">
    <property type="entry name" value="Aminoacid_DH-like_N_sf"/>
</dbReference>
<dbReference type="EC" id="3.5.4.9" evidence="12"/>
<keyword evidence="10 12" id="KW-0486">Methionine biosynthesis</keyword>
<comment type="catalytic activity">
    <reaction evidence="12">
        <text>(6R)-5,10-methenyltetrahydrofolate + H2O = (6R)-10-formyltetrahydrofolate + H(+)</text>
        <dbReference type="Rhea" id="RHEA:23700"/>
        <dbReference type="ChEBI" id="CHEBI:15377"/>
        <dbReference type="ChEBI" id="CHEBI:15378"/>
        <dbReference type="ChEBI" id="CHEBI:57455"/>
        <dbReference type="ChEBI" id="CHEBI:195366"/>
        <dbReference type="EC" id="3.5.4.9"/>
    </reaction>
</comment>